<dbReference type="KEGG" id="str:Sterm_0436"/>
<dbReference type="AlphaFoldDB" id="D1AMU0"/>
<dbReference type="STRING" id="526218.Sterm_0436"/>
<evidence type="ECO:0000313" key="2">
    <source>
        <dbReference type="Proteomes" id="UP000000845"/>
    </source>
</evidence>
<keyword evidence="2" id="KW-1185">Reference proteome</keyword>
<organism evidence="1 2">
    <name type="scientific">Sebaldella termitidis (strain ATCC 33386 / NCTC 11300)</name>
    <dbReference type="NCBI Taxonomy" id="526218"/>
    <lineage>
        <taxon>Bacteria</taxon>
        <taxon>Fusobacteriati</taxon>
        <taxon>Fusobacteriota</taxon>
        <taxon>Fusobacteriia</taxon>
        <taxon>Fusobacteriales</taxon>
        <taxon>Leptotrichiaceae</taxon>
        <taxon>Sebaldella</taxon>
    </lineage>
</organism>
<dbReference type="EMBL" id="CP001739">
    <property type="protein sequence ID" value="ACZ07316.1"/>
    <property type="molecule type" value="Genomic_DNA"/>
</dbReference>
<name>D1AMU0_SEBTE</name>
<reference evidence="2" key="1">
    <citation type="submission" date="2009-09" db="EMBL/GenBank/DDBJ databases">
        <title>The complete chromosome of Sebaldella termitidis ATCC 33386.</title>
        <authorList>
            <consortium name="US DOE Joint Genome Institute (JGI-PGF)"/>
            <person name="Lucas S."/>
            <person name="Copeland A."/>
            <person name="Lapidus A."/>
            <person name="Glavina del Rio T."/>
            <person name="Dalin E."/>
            <person name="Tice H."/>
            <person name="Bruce D."/>
            <person name="Goodwin L."/>
            <person name="Pitluck S."/>
            <person name="Kyrpides N."/>
            <person name="Mavromatis K."/>
            <person name="Ivanova N."/>
            <person name="Mikhailova N."/>
            <person name="Sims D."/>
            <person name="Meincke L."/>
            <person name="Brettin T."/>
            <person name="Detter J.C."/>
            <person name="Han C."/>
            <person name="Larimer F."/>
            <person name="Land M."/>
            <person name="Hauser L."/>
            <person name="Markowitz V."/>
            <person name="Cheng J.F."/>
            <person name="Hugenholtz P."/>
            <person name="Woyke T."/>
            <person name="Wu D."/>
            <person name="Eisen J.A."/>
        </authorList>
    </citation>
    <scope>NUCLEOTIDE SEQUENCE [LARGE SCALE GENOMIC DNA]</scope>
    <source>
        <strain evidence="2">ATCC 33386 / NCTC 11300</strain>
    </source>
</reference>
<sequence>MRVKYTVDSTAYYLNIHTNNKTSSLGIKVASKDMLILCYQKDIAVLRDISNHLKNIYENERKGTKNKIKYIKTLHFMAQEILFHIDAYVHVLAEAQIKGIKVDSNKYTEKLAELIDKLIVEPSKVADVGANITKDHDSAIINVGYTARIPSGFMINKQFYKIGELLGFPLENTSDVWYECSYKGETKKVKK</sequence>
<gene>
    <name evidence="1" type="ordered locus">Sterm_0436</name>
</gene>
<evidence type="ECO:0000313" key="1">
    <source>
        <dbReference type="EMBL" id="ACZ07316.1"/>
    </source>
</evidence>
<reference evidence="1 2" key="2">
    <citation type="journal article" date="2010" name="Stand. Genomic Sci.">
        <title>Complete genome sequence of Sebaldella termitidis type strain (NCTC 11300).</title>
        <authorList>
            <person name="Harmon-Smith M."/>
            <person name="Celia L."/>
            <person name="Chertkov O."/>
            <person name="Lapidus A."/>
            <person name="Copeland A."/>
            <person name="Glavina Del Rio T."/>
            <person name="Nolan M."/>
            <person name="Lucas S."/>
            <person name="Tice H."/>
            <person name="Cheng J.F."/>
            <person name="Han C."/>
            <person name="Detter J.C."/>
            <person name="Bruce D."/>
            <person name="Goodwin L."/>
            <person name="Pitluck S."/>
            <person name="Pati A."/>
            <person name="Liolios K."/>
            <person name="Ivanova N."/>
            <person name="Mavromatis K."/>
            <person name="Mikhailova N."/>
            <person name="Chen A."/>
            <person name="Palaniappan K."/>
            <person name="Land M."/>
            <person name="Hauser L."/>
            <person name="Chang Y.J."/>
            <person name="Jeffries C.D."/>
            <person name="Brettin T."/>
            <person name="Goker M."/>
            <person name="Beck B."/>
            <person name="Bristow J."/>
            <person name="Eisen J.A."/>
            <person name="Markowitz V."/>
            <person name="Hugenholtz P."/>
            <person name="Kyrpides N.C."/>
            <person name="Klenk H.P."/>
            <person name="Chen F."/>
        </authorList>
    </citation>
    <scope>NUCLEOTIDE SEQUENCE [LARGE SCALE GENOMIC DNA]</scope>
    <source>
        <strain evidence="2">ATCC 33386 / NCTC 11300</strain>
    </source>
</reference>
<accession>D1AMU0</accession>
<protein>
    <submittedName>
        <fullName evidence="1">Uncharacterized protein</fullName>
    </submittedName>
</protein>
<dbReference type="HOGENOM" id="CLU_1420563_0_0_0"/>
<proteinExistence type="predicted"/>
<dbReference type="RefSeq" id="WP_012859915.1">
    <property type="nucleotide sequence ID" value="NC_013517.1"/>
</dbReference>
<dbReference type="Proteomes" id="UP000000845">
    <property type="component" value="Chromosome"/>
</dbReference>